<evidence type="ECO:0000313" key="1">
    <source>
        <dbReference type="EMBL" id="SCB65868.1"/>
    </source>
</evidence>
<dbReference type="AlphaFoldDB" id="A0A1C3YMZ3"/>
<protein>
    <submittedName>
        <fullName evidence="1">Chromosome 2, complete genome</fullName>
    </submittedName>
</protein>
<sequence>MVWVNDLATIDVMQLEIDPSLGKYPISGYSSVRREGVIDCFLALDLVHINLDLKYNVWSSEVDTNKRPKVGT</sequence>
<organism evidence="1 2">
    <name type="scientific">Gibberella zeae (strain ATCC MYA-4620 / CBS 123657 / FGSC 9075 / NRRL 31084 / PH-1)</name>
    <name type="common">Wheat head blight fungus</name>
    <name type="synonym">Fusarium graminearum</name>
    <dbReference type="NCBI Taxonomy" id="229533"/>
    <lineage>
        <taxon>Eukaryota</taxon>
        <taxon>Fungi</taxon>
        <taxon>Dikarya</taxon>
        <taxon>Ascomycota</taxon>
        <taxon>Pezizomycotina</taxon>
        <taxon>Sordariomycetes</taxon>
        <taxon>Hypocreomycetidae</taxon>
        <taxon>Hypocreales</taxon>
        <taxon>Nectriaceae</taxon>
        <taxon>Fusarium</taxon>
    </lineage>
</organism>
<reference evidence="1 2" key="3">
    <citation type="journal article" date="2015" name="BMC Genomics">
        <title>The completed genome sequence of the pathogenic ascomycete fungus Fusarium graminearum.</title>
        <authorList>
            <person name="King R."/>
            <person name="Urban M."/>
            <person name="Hammond-Kosack M.C."/>
            <person name="Hassani-Pak K."/>
            <person name="Hammond-Kosack K.E."/>
        </authorList>
    </citation>
    <scope>NUCLEOTIDE SEQUENCE [LARGE SCALE GENOMIC DNA]</scope>
    <source>
        <strain evidence="2">ATCC MYA-4620 / CBS 123657 / FGSC 9075 / NRRL 31084 / PH-1</strain>
    </source>
</reference>
<evidence type="ECO:0000313" key="2">
    <source>
        <dbReference type="Proteomes" id="UP000070720"/>
    </source>
</evidence>
<proteinExistence type="predicted"/>
<gene>
    <name evidence="1" type="ORF">FGRAMPH1_01T13865</name>
</gene>
<dbReference type="InParanoid" id="A0A1C3YMZ3"/>
<keyword evidence="2" id="KW-1185">Reference proteome</keyword>
<dbReference type="Proteomes" id="UP000070720">
    <property type="component" value="Chromosome 2"/>
</dbReference>
<dbReference type="VEuPathDB" id="FungiDB:FGRAMPH1_01G13865"/>
<accession>A0A1C3YMZ3</accession>
<reference evidence="2" key="2">
    <citation type="journal article" date="2010" name="Nature">
        <title>Comparative genomics reveals mobile pathogenicity chromosomes in Fusarium.</title>
        <authorList>
            <person name="Ma L.J."/>
            <person name="van der Does H.C."/>
            <person name="Borkovich K.A."/>
            <person name="Coleman J.J."/>
            <person name="Daboussi M.J."/>
            <person name="Di Pietro A."/>
            <person name="Dufresne M."/>
            <person name="Freitag M."/>
            <person name="Grabherr M."/>
            <person name="Henrissat B."/>
            <person name="Houterman P.M."/>
            <person name="Kang S."/>
            <person name="Shim W.B."/>
            <person name="Woloshuk C."/>
            <person name="Xie X."/>
            <person name="Xu J.R."/>
            <person name="Antoniw J."/>
            <person name="Baker S.E."/>
            <person name="Bluhm B.H."/>
            <person name="Breakspear A."/>
            <person name="Brown D.W."/>
            <person name="Butchko R.A."/>
            <person name="Chapman S."/>
            <person name="Coulson R."/>
            <person name="Coutinho P.M."/>
            <person name="Danchin E.G."/>
            <person name="Diener A."/>
            <person name="Gale L.R."/>
            <person name="Gardiner D.M."/>
            <person name="Goff S."/>
            <person name="Hammond-Kosack K.E."/>
            <person name="Hilburn K."/>
            <person name="Hua-Van A."/>
            <person name="Jonkers W."/>
            <person name="Kazan K."/>
            <person name="Kodira C.D."/>
            <person name="Koehrsen M."/>
            <person name="Kumar L."/>
            <person name="Lee Y.H."/>
            <person name="Li L."/>
            <person name="Manners J.M."/>
            <person name="Miranda-Saavedra D."/>
            <person name="Mukherjee M."/>
            <person name="Park G."/>
            <person name="Park J."/>
            <person name="Park S.Y."/>
            <person name="Proctor R.H."/>
            <person name="Regev A."/>
            <person name="Ruiz-Roldan M.C."/>
            <person name="Sain D."/>
            <person name="Sakthikumar S."/>
            <person name="Sykes S."/>
            <person name="Schwartz D.C."/>
            <person name="Turgeon B.G."/>
            <person name="Wapinski I."/>
            <person name="Yoder O."/>
            <person name="Young S."/>
            <person name="Zeng Q."/>
            <person name="Zhou S."/>
            <person name="Galagan J."/>
            <person name="Cuomo C.A."/>
            <person name="Kistler H.C."/>
            <person name="Rep M."/>
        </authorList>
    </citation>
    <scope>GENOME REANNOTATION</scope>
    <source>
        <strain evidence="2">ATCC MYA-4620 / CBS 123657 / FGSC 9075 / NRRL 31084 / PH-1</strain>
    </source>
</reference>
<reference evidence="2" key="1">
    <citation type="journal article" date="2007" name="Science">
        <title>The Fusarium graminearum genome reveals a link between localized polymorphism and pathogen specialization.</title>
        <authorList>
            <person name="Cuomo C.A."/>
            <person name="Gueldener U."/>
            <person name="Xu J.-R."/>
            <person name="Trail F."/>
            <person name="Turgeon B.G."/>
            <person name="Di Pietro A."/>
            <person name="Walton J.D."/>
            <person name="Ma L.-J."/>
            <person name="Baker S.E."/>
            <person name="Rep M."/>
            <person name="Adam G."/>
            <person name="Antoniw J."/>
            <person name="Baldwin T."/>
            <person name="Calvo S.E."/>
            <person name="Chang Y.-L."/>
            <person name="DeCaprio D."/>
            <person name="Gale L.R."/>
            <person name="Gnerre S."/>
            <person name="Goswami R.S."/>
            <person name="Hammond-Kosack K."/>
            <person name="Harris L.J."/>
            <person name="Hilburn K."/>
            <person name="Kennell J.C."/>
            <person name="Kroken S."/>
            <person name="Magnuson J.K."/>
            <person name="Mannhaupt G."/>
            <person name="Mauceli E.W."/>
            <person name="Mewes H.-W."/>
            <person name="Mitterbauer R."/>
            <person name="Muehlbauer G."/>
            <person name="Muensterkoetter M."/>
            <person name="Nelson D."/>
            <person name="O'Donnell K."/>
            <person name="Ouellet T."/>
            <person name="Qi W."/>
            <person name="Quesneville H."/>
            <person name="Roncero M.I.G."/>
            <person name="Seong K.-Y."/>
            <person name="Tetko I.V."/>
            <person name="Urban M."/>
            <person name="Waalwijk C."/>
            <person name="Ward T.J."/>
            <person name="Yao J."/>
            <person name="Birren B.W."/>
            <person name="Kistler H.C."/>
        </authorList>
    </citation>
    <scope>NUCLEOTIDE SEQUENCE [LARGE SCALE GENOMIC DNA]</scope>
    <source>
        <strain evidence="2">ATCC MYA-4620 / CBS 123657 / FGSC 9075 / NRRL 31084 / PH-1</strain>
    </source>
</reference>
<dbReference type="EMBL" id="HG970333">
    <property type="protein sequence ID" value="SCB65868.1"/>
    <property type="molecule type" value="Genomic_DNA"/>
</dbReference>
<name>A0A1C3YMZ3_GIBZE</name>